<gene>
    <name evidence="2" type="ORF">TSUD_210560</name>
</gene>
<keyword evidence="3" id="KW-1185">Reference proteome</keyword>
<protein>
    <recommendedName>
        <fullName evidence="1">Reverse transcriptase zinc-binding domain-containing protein</fullName>
    </recommendedName>
</protein>
<evidence type="ECO:0000313" key="2">
    <source>
        <dbReference type="EMBL" id="GAU31199.1"/>
    </source>
</evidence>
<dbReference type="EMBL" id="DF973448">
    <property type="protein sequence ID" value="GAU31199.1"/>
    <property type="molecule type" value="Genomic_DNA"/>
</dbReference>
<dbReference type="AlphaFoldDB" id="A0A2Z6NHM9"/>
<accession>A0A2Z6NHM9</accession>
<dbReference type="PANTHER" id="PTHR36617:SF5">
    <property type="entry name" value="OS05G0421675 PROTEIN"/>
    <property type="match status" value="1"/>
</dbReference>
<feature type="domain" description="Reverse transcriptase zinc-binding" evidence="1">
    <location>
        <begin position="235"/>
        <end position="323"/>
    </location>
</feature>
<dbReference type="Pfam" id="PF13966">
    <property type="entry name" value="zf-RVT"/>
    <property type="match status" value="1"/>
</dbReference>
<evidence type="ECO:0000259" key="1">
    <source>
        <dbReference type="Pfam" id="PF13966"/>
    </source>
</evidence>
<dbReference type="OrthoDB" id="1932527at2759"/>
<proteinExistence type="predicted"/>
<dbReference type="PANTHER" id="PTHR36617">
    <property type="entry name" value="PROTEIN, PUTATIVE-RELATED"/>
    <property type="match status" value="1"/>
</dbReference>
<name>A0A2Z6NHM9_TRISU</name>
<dbReference type="Proteomes" id="UP000242715">
    <property type="component" value="Unassembled WGS sequence"/>
</dbReference>
<evidence type="ECO:0000313" key="3">
    <source>
        <dbReference type="Proteomes" id="UP000242715"/>
    </source>
</evidence>
<reference evidence="3" key="1">
    <citation type="journal article" date="2017" name="Front. Plant Sci.">
        <title>Climate Clever Clovers: New Paradigm to Reduce the Environmental Footprint of Ruminants by Breeding Low Methanogenic Forages Utilizing Haplotype Variation.</title>
        <authorList>
            <person name="Kaur P."/>
            <person name="Appels R."/>
            <person name="Bayer P.E."/>
            <person name="Keeble-Gagnere G."/>
            <person name="Wang J."/>
            <person name="Hirakawa H."/>
            <person name="Shirasawa K."/>
            <person name="Vercoe P."/>
            <person name="Stefanova K."/>
            <person name="Durmic Z."/>
            <person name="Nichols P."/>
            <person name="Revell C."/>
            <person name="Isobe S.N."/>
            <person name="Edwards D."/>
            <person name="Erskine W."/>
        </authorList>
    </citation>
    <scope>NUCLEOTIDE SEQUENCE [LARGE SCALE GENOMIC DNA]</scope>
    <source>
        <strain evidence="3">cv. Daliak</strain>
    </source>
</reference>
<organism evidence="2 3">
    <name type="scientific">Trifolium subterraneum</name>
    <name type="common">Subterranean clover</name>
    <dbReference type="NCBI Taxonomy" id="3900"/>
    <lineage>
        <taxon>Eukaryota</taxon>
        <taxon>Viridiplantae</taxon>
        <taxon>Streptophyta</taxon>
        <taxon>Embryophyta</taxon>
        <taxon>Tracheophyta</taxon>
        <taxon>Spermatophyta</taxon>
        <taxon>Magnoliopsida</taxon>
        <taxon>eudicotyledons</taxon>
        <taxon>Gunneridae</taxon>
        <taxon>Pentapetalae</taxon>
        <taxon>rosids</taxon>
        <taxon>fabids</taxon>
        <taxon>Fabales</taxon>
        <taxon>Fabaceae</taxon>
        <taxon>Papilionoideae</taxon>
        <taxon>50 kb inversion clade</taxon>
        <taxon>NPAAA clade</taxon>
        <taxon>Hologalegina</taxon>
        <taxon>IRL clade</taxon>
        <taxon>Trifolieae</taxon>
        <taxon>Trifolium</taxon>
    </lineage>
</organism>
<sequence>MHVLRGSNTYPIPVSHLQFADDTLILGVKSWANIRALRAVLVLFETMSGLKWEKFLSFIWDFLLGGDLRRLGLWDPMLTRLKKRLYGWKSRFLSFGGRLVLLKSVLTSLPVYVLSFFKAPSGKWCWRMLVDKEGMWFRVLVARYGMKRGRLRDGGRRGSSRWREIAGIREGAGESGGGWFGELVSRRVGDGSDTFFWTDPWVDGIPLCERFGRLHALVAQSSDRWQWQPVPDTGYTVRGAYQLLTTHDSVPMDDAEHLIWHPQVPMKVSVFVWRLLRDRLPSKSNLITRGILPPAAYYCVSRCGVAESAQHLFILCSTFGSLWTLVSSWIDISAVDPISIRDHFVQFTHSAGGSRARRSFLQLIWLASVWVV</sequence>
<dbReference type="InterPro" id="IPR026960">
    <property type="entry name" value="RVT-Znf"/>
</dbReference>